<proteinExistence type="predicted"/>
<gene>
    <name evidence="7" type="ORF">DQ356_09610</name>
</gene>
<evidence type="ECO:0000256" key="6">
    <source>
        <dbReference type="SAM" id="Phobius"/>
    </source>
</evidence>
<keyword evidence="2" id="KW-1003">Cell membrane</keyword>
<dbReference type="PANTHER" id="PTHR33529">
    <property type="entry name" value="SLR0882 PROTEIN-RELATED"/>
    <property type="match status" value="1"/>
</dbReference>
<accession>A0A368MXX2</accession>
<organism evidence="7 8">
    <name type="scientific">Chryseobacterium lacus</name>
    <dbReference type="NCBI Taxonomy" id="2058346"/>
    <lineage>
        <taxon>Bacteria</taxon>
        <taxon>Pseudomonadati</taxon>
        <taxon>Bacteroidota</taxon>
        <taxon>Flavobacteriia</taxon>
        <taxon>Flavobacteriales</taxon>
        <taxon>Weeksellaceae</taxon>
        <taxon>Chryseobacterium group</taxon>
        <taxon>Chryseobacterium</taxon>
    </lineage>
</organism>
<comment type="subcellular location">
    <subcellularLocation>
        <location evidence="1">Cell membrane</location>
        <topology evidence="1">Multi-pass membrane protein</topology>
    </subcellularLocation>
</comment>
<dbReference type="GO" id="GO:0015920">
    <property type="term" value="P:lipopolysaccharide transport"/>
    <property type="evidence" value="ECO:0007669"/>
    <property type="project" value="TreeGrafter"/>
</dbReference>
<feature type="transmembrane region" description="Helical" evidence="6">
    <location>
        <begin position="436"/>
        <end position="455"/>
    </location>
</feature>
<keyword evidence="3 6" id="KW-0812">Transmembrane</keyword>
<dbReference type="PANTHER" id="PTHR33529:SF6">
    <property type="entry name" value="YJGP_YJGQ FAMILY PERMEASE"/>
    <property type="match status" value="1"/>
</dbReference>
<dbReference type="RefSeq" id="WP_114304284.1">
    <property type="nucleotide sequence ID" value="NZ_QPIE01000007.1"/>
</dbReference>
<sequence length="490" mass="56586">MIKIIDRYIIKTFFGPFLFIFSVLFFIFIVNIVWIQLGQFMGKGLTYWEIIKLLFYFGVSVISLVMPLTILLSSIMTFGEFGERYELAALKAAGVSLTRVMAPLFVVSVILSVILFLFQNNIMPDFQRKAKNMMYNIAQTRPALNFTEGQFIDQIPGYLVKFDKISGENGENLEGVYIHRKANSYQDQQSIRAEKGKLMPSPENRNYLRLVLFNGYVFEENIYGKGFIERHKQPDQAIKFDTLVSHFDISEIINKAIEEERITDDYRFQTYGQLSKSLVETRKSNTKTFEYINNDLMSQVNPYLNSSEKVLNISIERMPVKPAEPEPDSLTKEKKLEQLYGAYSKIETLKTTIQNREAEINPAIKNFSRMAMYQQRIIAYSVTCIIFFLIGASLGSIIRKGGLGLPVVIAIVIFIVFYVLNLSMENLAWDGTLNPFLAAWLPNIILTPFGIWMTYKALTDSQLFDAERYKALIKPITQRFSRKKEHQRYQ</sequence>
<feature type="transmembrane region" description="Helical" evidence="6">
    <location>
        <begin position="100"/>
        <end position="118"/>
    </location>
</feature>
<feature type="transmembrane region" description="Helical" evidence="6">
    <location>
        <begin position="377"/>
        <end position="398"/>
    </location>
</feature>
<feature type="transmembrane region" description="Helical" evidence="6">
    <location>
        <begin position="54"/>
        <end position="79"/>
    </location>
</feature>
<evidence type="ECO:0000256" key="2">
    <source>
        <dbReference type="ARBA" id="ARBA00022475"/>
    </source>
</evidence>
<evidence type="ECO:0000256" key="3">
    <source>
        <dbReference type="ARBA" id="ARBA00022692"/>
    </source>
</evidence>
<protein>
    <submittedName>
        <fullName evidence="7">YjgP/YjgQ family permease</fullName>
    </submittedName>
</protein>
<dbReference type="InterPro" id="IPR005495">
    <property type="entry name" value="LptG/LptF_permease"/>
</dbReference>
<keyword evidence="4 6" id="KW-1133">Transmembrane helix</keyword>
<feature type="transmembrane region" description="Helical" evidence="6">
    <location>
        <begin position="12"/>
        <end position="34"/>
    </location>
</feature>
<dbReference type="OrthoDB" id="1096108at2"/>
<dbReference type="Proteomes" id="UP000252172">
    <property type="component" value="Unassembled WGS sequence"/>
</dbReference>
<reference evidence="7 8" key="1">
    <citation type="submission" date="2018-07" db="EMBL/GenBank/DDBJ databases">
        <title>Chryseobacterium lacus sp. nov., isolated from lake water.</title>
        <authorList>
            <person name="Li C.-M."/>
        </authorList>
    </citation>
    <scope>NUCLEOTIDE SEQUENCE [LARGE SCALE GENOMIC DNA]</scope>
    <source>
        <strain evidence="7 8">YLOS41</strain>
    </source>
</reference>
<evidence type="ECO:0000313" key="8">
    <source>
        <dbReference type="Proteomes" id="UP000252172"/>
    </source>
</evidence>
<evidence type="ECO:0000256" key="4">
    <source>
        <dbReference type="ARBA" id="ARBA00022989"/>
    </source>
</evidence>
<comment type="caution">
    <text evidence="7">The sequence shown here is derived from an EMBL/GenBank/DDBJ whole genome shotgun (WGS) entry which is preliminary data.</text>
</comment>
<name>A0A368MXX2_9FLAO</name>
<evidence type="ECO:0000313" key="7">
    <source>
        <dbReference type="EMBL" id="RCU42185.1"/>
    </source>
</evidence>
<dbReference type="Pfam" id="PF03739">
    <property type="entry name" value="LptF_LptG"/>
    <property type="match status" value="1"/>
</dbReference>
<dbReference type="EMBL" id="QPIE01000007">
    <property type="protein sequence ID" value="RCU42185.1"/>
    <property type="molecule type" value="Genomic_DNA"/>
</dbReference>
<feature type="transmembrane region" description="Helical" evidence="6">
    <location>
        <begin position="405"/>
        <end position="424"/>
    </location>
</feature>
<evidence type="ECO:0000256" key="1">
    <source>
        <dbReference type="ARBA" id="ARBA00004651"/>
    </source>
</evidence>
<keyword evidence="8" id="KW-1185">Reference proteome</keyword>
<evidence type="ECO:0000256" key="5">
    <source>
        <dbReference type="ARBA" id="ARBA00023136"/>
    </source>
</evidence>
<dbReference type="AlphaFoldDB" id="A0A368MXX2"/>
<dbReference type="GO" id="GO:0043190">
    <property type="term" value="C:ATP-binding cassette (ABC) transporter complex"/>
    <property type="evidence" value="ECO:0007669"/>
    <property type="project" value="TreeGrafter"/>
</dbReference>
<keyword evidence="5 6" id="KW-0472">Membrane</keyword>